<keyword evidence="3" id="KW-1185">Reference proteome</keyword>
<reference evidence="3" key="1">
    <citation type="submission" date="2016-10" db="EMBL/GenBank/DDBJ databases">
        <authorList>
            <person name="Varghese N."/>
            <person name="Submissions S."/>
        </authorList>
    </citation>
    <scope>NUCLEOTIDE SEQUENCE [LARGE SCALE GENOMIC DNA]</scope>
    <source>
        <strain evidence="3">DSM 11526</strain>
    </source>
</reference>
<evidence type="ECO:0000313" key="2">
    <source>
        <dbReference type="EMBL" id="SEA44895.1"/>
    </source>
</evidence>
<keyword evidence="1" id="KW-1133">Transmembrane helix</keyword>
<sequence length="46" mass="5524">MDNLSLFIIAVSVLLAVLFKWVLFRKIRGWMERDQERERSNDSEPD</sequence>
<dbReference type="Proteomes" id="UP000242469">
    <property type="component" value="Unassembled WGS sequence"/>
</dbReference>
<protein>
    <submittedName>
        <fullName evidence="2">Uncharacterized protein</fullName>
    </submittedName>
</protein>
<dbReference type="EMBL" id="FNRJ01000003">
    <property type="protein sequence ID" value="SEA44895.1"/>
    <property type="molecule type" value="Genomic_DNA"/>
</dbReference>
<dbReference type="STRING" id="1122198.SAMN02745729_103228"/>
<gene>
    <name evidence="2" type="ORF">SAMN02745729_103228</name>
</gene>
<dbReference type="RefSeq" id="WP_175527595.1">
    <property type="nucleotide sequence ID" value="NZ_FNRJ01000003.1"/>
</dbReference>
<keyword evidence="1" id="KW-0472">Membrane</keyword>
<organism evidence="2 3">
    <name type="scientific">Marinobacterium iners DSM 11526</name>
    <dbReference type="NCBI Taxonomy" id="1122198"/>
    <lineage>
        <taxon>Bacteria</taxon>
        <taxon>Pseudomonadati</taxon>
        <taxon>Pseudomonadota</taxon>
        <taxon>Gammaproteobacteria</taxon>
        <taxon>Oceanospirillales</taxon>
        <taxon>Oceanospirillaceae</taxon>
        <taxon>Marinobacterium</taxon>
    </lineage>
</organism>
<evidence type="ECO:0000313" key="3">
    <source>
        <dbReference type="Proteomes" id="UP000242469"/>
    </source>
</evidence>
<keyword evidence="1" id="KW-0812">Transmembrane</keyword>
<proteinExistence type="predicted"/>
<feature type="transmembrane region" description="Helical" evidence="1">
    <location>
        <begin position="6"/>
        <end position="23"/>
    </location>
</feature>
<evidence type="ECO:0000256" key="1">
    <source>
        <dbReference type="SAM" id="Phobius"/>
    </source>
</evidence>
<accession>A0A1H4B9J2</accession>
<name>A0A1H4B9J2_9GAMM</name>
<dbReference type="AlphaFoldDB" id="A0A1H4B9J2"/>